<organism evidence="3 4">
    <name type="scientific">Salinivirga cyanobacteriivorans</name>
    <dbReference type="NCBI Taxonomy" id="1307839"/>
    <lineage>
        <taxon>Bacteria</taxon>
        <taxon>Pseudomonadati</taxon>
        <taxon>Bacteroidota</taxon>
        <taxon>Bacteroidia</taxon>
        <taxon>Bacteroidales</taxon>
        <taxon>Salinivirgaceae</taxon>
        <taxon>Salinivirga</taxon>
    </lineage>
</organism>
<dbReference type="OrthoDB" id="9806464at2"/>
<name>A0A0S2I522_9BACT</name>
<sequence length="414" mass="47902" precursor="true">MIKRLILILTIVNSSLSFAQEQVDISTGASYLYEVYYKLDEGVVSTMPRMVWDFAFDTRFNSGTIWANNGKELRVYTYPFGDTASWDSVNVQNVHEWEPLYNSLDNWEVGAFNRNKDAENPYDHGWGVFNEDTDLIIGDSIFIIKYADGILKKLWIQEKHTIANSWKIKYANADGTDEQIIEIDIDDYREMHLLHFSMLDNTPVVHEPEKHTWDLYFNVYWDYTIPYKLNGVLQNRHIAVYQVDTVDQETFVDYNPNGFSHSITTIGGDWKTYDWVAMQYNLSDTTVFFIKDTAAAMYSPIYKIYFTYFGGMFNGSYSFMQEEIEPIGMIFHNSFASVVYPNPATNYLNIIDDLPGKGVFKIADMSGKTILVKNRSVNGKFNQNRISLKNLSTGVYILLIESDNGWAKSRFIKK</sequence>
<keyword evidence="4" id="KW-1185">Reference proteome</keyword>
<evidence type="ECO:0000313" key="3">
    <source>
        <dbReference type="EMBL" id="ALO17351.1"/>
    </source>
</evidence>
<dbReference type="Pfam" id="PF18962">
    <property type="entry name" value="Por_Secre_tail"/>
    <property type="match status" value="1"/>
</dbReference>
<evidence type="ECO:0000313" key="4">
    <source>
        <dbReference type="Proteomes" id="UP000064893"/>
    </source>
</evidence>
<dbReference type="NCBIfam" id="TIGR04183">
    <property type="entry name" value="Por_Secre_tail"/>
    <property type="match status" value="1"/>
</dbReference>
<feature type="domain" description="Secretion system C-terminal sorting" evidence="2">
    <location>
        <begin position="339"/>
        <end position="408"/>
    </location>
</feature>
<dbReference type="AlphaFoldDB" id="A0A0S2I522"/>
<dbReference type="RefSeq" id="WP_057954634.1">
    <property type="nucleotide sequence ID" value="NZ_CP013118.1"/>
</dbReference>
<gene>
    <name evidence="3" type="ORF">L21SP5_03756</name>
</gene>
<proteinExistence type="predicted"/>
<keyword evidence="1" id="KW-0732">Signal</keyword>
<dbReference type="STRING" id="1307839.L21SP5_03756"/>
<accession>A0A0S2I522</accession>
<dbReference type="InterPro" id="IPR026444">
    <property type="entry name" value="Secre_tail"/>
</dbReference>
<feature type="chain" id="PRO_5006599670" description="Secretion system C-terminal sorting domain-containing protein" evidence="1">
    <location>
        <begin position="20"/>
        <end position="414"/>
    </location>
</feature>
<dbReference type="KEGG" id="blq:L21SP5_03756"/>
<protein>
    <recommendedName>
        <fullName evidence="2">Secretion system C-terminal sorting domain-containing protein</fullName>
    </recommendedName>
</protein>
<dbReference type="Proteomes" id="UP000064893">
    <property type="component" value="Chromosome"/>
</dbReference>
<dbReference type="EMBL" id="CP013118">
    <property type="protein sequence ID" value="ALO17351.1"/>
    <property type="molecule type" value="Genomic_DNA"/>
</dbReference>
<evidence type="ECO:0000259" key="2">
    <source>
        <dbReference type="Pfam" id="PF18962"/>
    </source>
</evidence>
<reference evidence="3 4" key="1">
    <citation type="submission" date="2015-11" db="EMBL/GenBank/DDBJ databases">
        <title>Description and complete genome sequence of a novel strain predominating in hypersaline microbial mats and representing a new family of the Bacteriodetes phylum.</title>
        <authorList>
            <person name="Spring S."/>
            <person name="Bunk B."/>
            <person name="Sproer C."/>
            <person name="Klenk H.-P."/>
        </authorList>
    </citation>
    <scope>NUCLEOTIDE SEQUENCE [LARGE SCALE GENOMIC DNA]</scope>
    <source>
        <strain evidence="3 4">L21-Spi-D4</strain>
    </source>
</reference>
<evidence type="ECO:0000256" key="1">
    <source>
        <dbReference type="SAM" id="SignalP"/>
    </source>
</evidence>
<feature type="signal peptide" evidence="1">
    <location>
        <begin position="1"/>
        <end position="19"/>
    </location>
</feature>